<keyword evidence="2" id="KW-0472">Membrane</keyword>
<dbReference type="AlphaFoldDB" id="A0A318EJQ5"/>
<dbReference type="RefSeq" id="WP_110263536.1">
    <property type="nucleotide sequence ID" value="NZ_CAKZQT010000007.1"/>
</dbReference>
<feature type="transmembrane region" description="Helical" evidence="2">
    <location>
        <begin position="44"/>
        <end position="66"/>
    </location>
</feature>
<feature type="region of interest" description="Disordered" evidence="1">
    <location>
        <begin position="72"/>
        <end position="93"/>
    </location>
</feature>
<feature type="transmembrane region" description="Helical" evidence="2">
    <location>
        <begin position="7"/>
        <end position="32"/>
    </location>
</feature>
<protein>
    <submittedName>
        <fullName evidence="3">Uncharacterized protein</fullName>
    </submittedName>
</protein>
<evidence type="ECO:0000256" key="2">
    <source>
        <dbReference type="SAM" id="Phobius"/>
    </source>
</evidence>
<proteinExistence type="predicted"/>
<organism evidence="3 4">
    <name type="scientific">Sinimarinibacterium flocculans</name>
    <dbReference type="NCBI Taxonomy" id="985250"/>
    <lineage>
        <taxon>Bacteria</taxon>
        <taxon>Pseudomonadati</taxon>
        <taxon>Pseudomonadota</taxon>
        <taxon>Gammaproteobacteria</taxon>
        <taxon>Nevskiales</taxon>
        <taxon>Nevskiaceae</taxon>
        <taxon>Sinimarinibacterium</taxon>
    </lineage>
</organism>
<evidence type="ECO:0000313" key="3">
    <source>
        <dbReference type="EMBL" id="PXV71421.1"/>
    </source>
</evidence>
<dbReference type="Proteomes" id="UP000248330">
    <property type="component" value="Unassembled WGS sequence"/>
</dbReference>
<evidence type="ECO:0000256" key="1">
    <source>
        <dbReference type="SAM" id="MobiDB-lite"/>
    </source>
</evidence>
<keyword evidence="4" id="KW-1185">Reference proteome</keyword>
<keyword evidence="2" id="KW-1133">Transmembrane helix</keyword>
<reference evidence="3 4" key="1">
    <citation type="submission" date="2018-04" db="EMBL/GenBank/DDBJ databases">
        <title>Genomic Encyclopedia of Type Strains, Phase IV (KMG-IV): sequencing the most valuable type-strain genomes for metagenomic binning, comparative biology and taxonomic classification.</title>
        <authorList>
            <person name="Goeker M."/>
        </authorList>
    </citation>
    <scope>NUCLEOTIDE SEQUENCE [LARGE SCALE GENOMIC DNA]</scope>
    <source>
        <strain evidence="3 4">DSM 104150</strain>
    </source>
</reference>
<accession>A0A318EJQ5</accession>
<keyword evidence="2" id="KW-0812">Transmembrane</keyword>
<comment type="caution">
    <text evidence="3">The sequence shown here is derived from an EMBL/GenBank/DDBJ whole genome shotgun (WGS) entry which is preliminary data.</text>
</comment>
<dbReference type="EMBL" id="QICN01000001">
    <property type="protein sequence ID" value="PXV71421.1"/>
    <property type="molecule type" value="Genomic_DNA"/>
</dbReference>
<sequence length="93" mass="9452">MPIPLPLLLLDGVGALVFALGAAGHFGGVALLSRWLPQVPQVDVAAMIVGGALMAAAMVGIVRAALRRGRELRAASAPPPAQPGLASSQQPRR</sequence>
<gene>
    <name evidence="3" type="ORF">C8D93_101471</name>
</gene>
<evidence type="ECO:0000313" key="4">
    <source>
        <dbReference type="Proteomes" id="UP000248330"/>
    </source>
</evidence>
<name>A0A318EJQ5_9GAMM</name>